<dbReference type="RefSeq" id="WP_129356216.1">
    <property type="nucleotide sequence ID" value="NZ_CP026542.1"/>
</dbReference>
<accession>A0A4P6HS31</accession>
<proteinExistence type="predicted"/>
<evidence type="ECO:0000313" key="1">
    <source>
        <dbReference type="EMBL" id="QAZ69686.1"/>
    </source>
</evidence>
<dbReference type="Proteomes" id="UP000293296">
    <property type="component" value="Plasmid pDCAR5"/>
</dbReference>
<dbReference type="EMBL" id="CP026542">
    <property type="protein sequence ID" value="QAZ69686.1"/>
    <property type="molecule type" value="Genomic_DNA"/>
</dbReference>
<geneLocation type="plasmid" evidence="2">
    <name>pdcar5</name>
</geneLocation>
<keyword evidence="1" id="KW-0614">Plasmid</keyword>
<evidence type="ECO:0000313" key="2">
    <source>
        <dbReference type="Proteomes" id="UP000293296"/>
    </source>
</evidence>
<dbReference type="AlphaFoldDB" id="A0A4P6HS31"/>
<keyword evidence="2" id="KW-1185">Reference proteome</keyword>
<reference evidence="1 2" key="1">
    <citation type="submission" date="2018-02" db="EMBL/GenBank/DDBJ databases">
        <title>Genome sequence of Desulfovibrio carbinolicus DSM 3852.</title>
        <authorList>
            <person name="Wilbanks E."/>
            <person name="Skennerton C.T."/>
            <person name="Orphan V.J."/>
        </authorList>
    </citation>
    <scope>NUCLEOTIDE SEQUENCE [LARGE SCALE GENOMIC DNA]</scope>
    <source>
        <strain evidence="1 2">DSM 3852</strain>
        <plasmid evidence="2">pdcar5</plasmid>
    </source>
</reference>
<protein>
    <submittedName>
        <fullName evidence="1">Uncharacterized protein</fullName>
    </submittedName>
</protein>
<name>A0A4P6HS31_9BACT</name>
<sequence>MIVEDNTGNKVVKRRGAEEVVQLPTKAVDQNLKLIDNIPHCTNDMAILQLFAEALRYADHLVTISDNSNRPTYVAPVYIKPPTAEIFLTDAKAMRSYNELLAAVRADFHADQFLADLGKLDFSQLCGVSIPAVKGLQSRINRNFGMCRGEYAKVTAAINRDEPYSKDKHKRISERIKVSARAAAAYDDILTTYDDIDNPDYEQGTLTWTIGGCAHAFIVAKLLERPTASKNVLASEFLSSNKETIIASYVQFAVIRAFRDFAGGDLPRWQRLLSLVGYGQETVLRGDVIGLTFGMIRLEKYPQSPRTSAWCSEPLTPDALFVASCALCGKPSKQRIKWGDILSGRVFSCGCSAPKTMYKPALARLKAAAIDRFKAKKSECASTGEKDFFFSSEEHFLESVGLPWGHGCLDLSRFEDHKYNNVPYAPGHVLWECSKINRSNGGKATKRKRVKLPLDYNAPKLPYALSDFAPYEYAPGYQDKPSLESLRSNFWEVRSTRDENRRIKSSIKTDTYGDAFTEENQKCLERLIQRFQEDRLPSFGEILPTLAAIKAGRAYTDGVSDPLQGVLPAKHSTQNLQHYREKAKPNLHQLQ</sequence>
<gene>
    <name evidence="1" type="ORF">C3Y92_20635</name>
</gene>
<dbReference type="KEGG" id="dcb:C3Y92_20635"/>
<organism evidence="1 2">
    <name type="scientific">Solidesulfovibrio carbinolicus</name>
    <dbReference type="NCBI Taxonomy" id="296842"/>
    <lineage>
        <taxon>Bacteria</taxon>
        <taxon>Pseudomonadati</taxon>
        <taxon>Thermodesulfobacteriota</taxon>
        <taxon>Desulfovibrionia</taxon>
        <taxon>Desulfovibrionales</taxon>
        <taxon>Desulfovibrionaceae</taxon>
        <taxon>Solidesulfovibrio</taxon>
    </lineage>
</organism>
<dbReference type="GeneID" id="39472134"/>